<feature type="region of interest" description="Disordered" evidence="1">
    <location>
        <begin position="1"/>
        <end position="48"/>
    </location>
</feature>
<dbReference type="OrthoDB" id="425619at2759"/>
<evidence type="ECO:0000313" key="2">
    <source>
        <dbReference type="EMBL" id="GFS32890.1"/>
    </source>
</evidence>
<accession>A0A8X6I6K0</accession>
<gene>
    <name evidence="2" type="ORF">NPIL_95791</name>
</gene>
<protein>
    <submittedName>
        <fullName evidence="2">Uncharacterized protein</fullName>
    </submittedName>
</protein>
<proteinExistence type="predicted"/>
<keyword evidence="3" id="KW-1185">Reference proteome</keyword>
<organism evidence="2 3">
    <name type="scientific">Nephila pilipes</name>
    <name type="common">Giant wood spider</name>
    <name type="synonym">Nephila maculata</name>
    <dbReference type="NCBI Taxonomy" id="299642"/>
    <lineage>
        <taxon>Eukaryota</taxon>
        <taxon>Metazoa</taxon>
        <taxon>Ecdysozoa</taxon>
        <taxon>Arthropoda</taxon>
        <taxon>Chelicerata</taxon>
        <taxon>Arachnida</taxon>
        <taxon>Araneae</taxon>
        <taxon>Araneomorphae</taxon>
        <taxon>Entelegynae</taxon>
        <taxon>Araneoidea</taxon>
        <taxon>Nephilidae</taxon>
        <taxon>Nephila</taxon>
    </lineage>
</organism>
<feature type="compositionally biased region" description="Polar residues" evidence="1">
    <location>
        <begin position="32"/>
        <end position="46"/>
    </location>
</feature>
<evidence type="ECO:0000256" key="1">
    <source>
        <dbReference type="SAM" id="MobiDB-lite"/>
    </source>
</evidence>
<dbReference type="Proteomes" id="UP000887013">
    <property type="component" value="Unassembled WGS sequence"/>
</dbReference>
<name>A0A8X6I6K0_NEPPI</name>
<evidence type="ECO:0000313" key="3">
    <source>
        <dbReference type="Proteomes" id="UP000887013"/>
    </source>
</evidence>
<reference evidence="2" key="1">
    <citation type="submission" date="2020-08" db="EMBL/GenBank/DDBJ databases">
        <title>Multicomponent nature underlies the extraordinary mechanical properties of spider dragline silk.</title>
        <authorList>
            <person name="Kono N."/>
            <person name="Nakamura H."/>
            <person name="Mori M."/>
            <person name="Yoshida Y."/>
            <person name="Ohtoshi R."/>
            <person name="Malay A.D."/>
            <person name="Moran D.A.P."/>
            <person name="Tomita M."/>
            <person name="Numata K."/>
            <person name="Arakawa K."/>
        </authorList>
    </citation>
    <scope>NUCLEOTIDE SEQUENCE</scope>
</reference>
<comment type="caution">
    <text evidence="2">The sequence shown here is derived from an EMBL/GenBank/DDBJ whole genome shotgun (WGS) entry which is preliminary data.</text>
</comment>
<sequence length="105" mass="11850">MKNNPNQTFKKKEEFRKPFPVKKSQPVGGSYDNHSPGPSRTVVSSRTEGRKPIQCYGCGIHGVIKSMFFTCTRANEPKTSVNCMALFNLNSNLDYDSEYCLQSLH</sequence>
<dbReference type="EMBL" id="BMAW01042164">
    <property type="protein sequence ID" value="GFS32890.1"/>
    <property type="molecule type" value="Genomic_DNA"/>
</dbReference>
<dbReference type="AlphaFoldDB" id="A0A8X6I6K0"/>